<dbReference type="AlphaFoldDB" id="A0AAD7AQM7"/>
<dbReference type="PANTHER" id="PTHR46481">
    <property type="entry name" value="ZINC FINGER BED DOMAIN-CONTAINING PROTEIN 4"/>
    <property type="match status" value="1"/>
</dbReference>
<accession>A0AAD7AQM7</accession>
<feature type="compositionally biased region" description="Polar residues" evidence="6">
    <location>
        <begin position="42"/>
        <end position="58"/>
    </location>
</feature>
<keyword evidence="3" id="KW-0863">Zinc-finger</keyword>
<dbReference type="GO" id="GO:0008270">
    <property type="term" value="F:zinc ion binding"/>
    <property type="evidence" value="ECO:0007669"/>
    <property type="project" value="UniProtKB-KW"/>
</dbReference>
<proteinExistence type="predicted"/>
<keyword evidence="2" id="KW-0479">Metal-binding</keyword>
<evidence type="ECO:0000256" key="1">
    <source>
        <dbReference type="ARBA" id="ARBA00004123"/>
    </source>
</evidence>
<dbReference type="EMBL" id="JARIHO010000002">
    <property type="protein sequence ID" value="KAJ7366195.1"/>
    <property type="molecule type" value="Genomic_DNA"/>
</dbReference>
<gene>
    <name evidence="7" type="ORF">DFH08DRAFT_679049</name>
</gene>
<dbReference type="InterPro" id="IPR052035">
    <property type="entry name" value="ZnF_BED_domain_contain"/>
</dbReference>
<dbReference type="GO" id="GO:0005634">
    <property type="term" value="C:nucleus"/>
    <property type="evidence" value="ECO:0007669"/>
    <property type="project" value="UniProtKB-SubCell"/>
</dbReference>
<name>A0AAD7AQM7_9AGAR</name>
<evidence type="ECO:0000256" key="4">
    <source>
        <dbReference type="ARBA" id="ARBA00022833"/>
    </source>
</evidence>
<comment type="subcellular location">
    <subcellularLocation>
        <location evidence="1">Nucleus</location>
    </subcellularLocation>
</comment>
<evidence type="ECO:0000256" key="3">
    <source>
        <dbReference type="ARBA" id="ARBA00022771"/>
    </source>
</evidence>
<sequence>MCSGVYQFFKPPKLDRDDNGREYQFFKCFAPQGCKHKGKGTTRFQTNKNGSKATDRSSTSNLVKHAKKCWGADVVEARMRGVEAQGRDGDIFTAFARASDRPVQPSDWMLTEAELRCVRQVSPNHRPLNLVEDQEFRLIFGAGRPEFRLPGCHAVSRDLNAAYGQARAHVEALLTGYNGRLSFSTDTWTSPNHCTFVAWFVHLQHEGELLAFPLDIYEVPEVCETFNWDRSVV</sequence>
<evidence type="ECO:0000256" key="6">
    <source>
        <dbReference type="SAM" id="MobiDB-lite"/>
    </source>
</evidence>
<reference evidence="7" key="1">
    <citation type="submission" date="2023-03" db="EMBL/GenBank/DDBJ databases">
        <title>Massive genome expansion in bonnet fungi (Mycena s.s.) driven by repeated elements and novel gene families across ecological guilds.</title>
        <authorList>
            <consortium name="Lawrence Berkeley National Laboratory"/>
            <person name="Harder C.B."/>
            <person name="Miyauchi S."/>
            <person name="Viragh M."/>
            <person name="Kuo A."/>
            <person name="Thoen E."/>
            <person name="Andreopoulos B."/>
            <person name="Lu D."/>
            <person name="Skrede I."/>
            <person name="Drula E."/>
            <person name="Henrissat B."/>
            <person name="Morin E."/>
            <person name="Kohler A."/>
            <person name="Barry K."/>
            <person name="LaButti K."/>
            <person name="Morin E."/>
            <person name="Salamov A."/>
            <person name="Lipzen A."/>
            <person name="Mereny Z."/>
            <person name="Hegedus B."/>
            <person name="Baldrian P."/>
            <person name="Stursova M."/>
            <person name="Weitz H."/>
            <person name="Taylor A."/>
            <person name="Grigoriev I.V."/>
            <person name="Nagy L.G."/>
            <person name="Martin F."/>
            <person name="Kauserud H."/>
        </authorList>
    </citation>
    <scope>NUCLEOTIDE SEQUENCE</scope>
    <source>
        <strain evidence="7">CBHHK002</strain>
    </source>
</reference>
<organism evidence="7 8">
    <name type="scientific">Mycena albidolilacea</name>
    <dbReference type="NCBI Taxonomy" id="1033008"/>
    <lineage>
        <taxon>Eukaryota</taxon>
        <taxon>Fungi</taxon>
        <taxon>Dikarya</taxon>
        <taxon>Basidiomycota</taxon>
        <taxon>Agaricomycotina</taxon>
        <taxon>Agaricomycetes</taxon>
        <taxon>Agaricomycetidae</taxon>
        <taxon>Agaricales</taxon>
        <taxon>Marasmiineae</taxon>
        <taxon>Mycenaceae</taxon>
        <taxon>Mycena</taxon>
    </lineage>
</organism>
<feature type="region of interest" description="Disordered" evidence="6">
    <location>
        <begin position="36"/>
        <end position="58"/>
    </location>
</feature>
<evidence type="ECO:0000256" key="5">
    <source>
        <dbReference type="ARBA" id="ARBA00023242"/>
    </source>
</evidence>
<evidence type="ECO:0000313" key="8">
    <source>
        <dbReference type="Proteomes" id="UP001218218"/>
    </source>
</evidence>
<evidence type="ECO:0000313" key="7">
    <source>
        <dbReference type="EMBL" id="KAJ7366195.1"/>
    </source>
</evidence>
<evidence type="ECO:0000256" key="2">
    <source>
        <dbReference type="ARBA" id="ARBA00022723"/>
    </source>
</evidence>
<keyword evidence="5" id="KW-0539">Nucleus</keyword>
<keyword evidence="4" id="KW-0862">Zinc</keyword>
<dbReference type="PANTHER" id="PTHR46481:SF10">
    <property type="entry name" value="ZINC FINGER BED DOMAIN-CONTAINING PROTEIN 39"/>
    <property type="match status" value="1"/>
</dbReference>
<protein>
    <submittedName>
        <fullName evidence="7">Uncharacterized protein</fullName>
    </submittedName>
</protein>
<keyword evidence="8" id="KW-1185">Reference proteome</keyword>
<comment type="caution">
    <text evidence="7">The sequence shown here is derived from an EMBL/GenBank/DDBJ whole genome shotgun (WGS) entry which is preliminary data.</text>
</comment>
<dbReference type="Proteomes" id="UP001218218">
    <property type="component" value="Unassembled WGS sequence"/>
</dbReference>